<organism evidence="1 2">
    <name type="scientific">Tumebacillus avium</name>
    <dbReference type="NCBI Taxonomy" id="1903704"/>
    <lineage>
        <taxon>Bacteria</taxon>
        <taxon>Bacillati</taxon>
        <taxon>Bacillota</taxon>
        <taxon>Bacilli</taxon>
        <taxon>Bacillales</taxon>
        <taxon>Alicyclobacillaceae</taxon>
        <taxon>Tumebacillus</taxon>
    </lineage>
</organism>
<dbReference type="AlphaFoldDB" id="A0A1Y0IT71"/>
<evidence type="ECO:0000313" key="2">
    <source>
        <dbReference type="Proteomes" id="UP000195437"/>
    </source>
</evidence>
<reference evidence="2" key="1">
    <citation type="submission" date="2017-05" db="EMBL/GenBank/DDBJ databases">
        <authorList>
            <person name="Sung H."/>
        </authorList>
    </citation>
    <scope>NUCLEOTIDE SEQUENCE [LARGE SCALE GENOMIC DNA]</scope>
    <source>
        <strain evidence="2">AR23208</strain>
    </source>
</reference>
<accession>A0A1Y0IT71</accession>
<sequence length="133" mass="14787">MSKRHRHAVLTGPVITTPPGAVPPVIIANPHLVAQPLQFPLQPSAYPTYYEVPYPDHFIQNPAELYNHPHPTDIYQSPDAQAQLRLTGSARFFPAPIPPLFPPVYGPFPPLFPPVPPPFYPYPAPPVVFPIIF</sequence>
<evidence type="ECO:0000313" key="1">
    <source>
        <dbReference type="EMBL" id="ARU63490.1"/>
    </source>
</evidence>
<dbReference type="PRINTS" id="PR01217">
    <property type="entry name" value="PRICHEXTENSN"/>
</dbReference>
<proteinExistence type="predicted"/>
<dbReference type="OrthoDB" id="9989142at2"/>
<keyword evidence="2" id="KW-1185">Reference proteome</keyword>
<dbReference type="EMBL" id="CP021434">
    <property type="protein sequence ID" value="ARU63490.1"/>
    <property type="molecule type" value="Genomic_DNA"/>
</dbReference>
<dbReference type="Proteomes" id="UP000195437">
    <property type="component" value="Chromosome"/>
</dbReference>
<protein>
    <submittedName>
        <fullName evidence="1">Uncharacterized protein</fullName>
    </submittedName>
</protein>
<name>A0A1Y0IT71_9BACL</name>
<dbReference type="KEGG" id="tum:CBW65_22660"/>
<dbReference type="RefSeq" id="WP_087458826.1">
    <property type="nucleotide sequence ID" value="NZ_CP021434.1"/>
</dbReference>
<gene>
    <name evidence="1" type="ORF">CBW65_22660</name>
</gene>